<evidence type="ECO:0000256" key="1">
    <source>
        <dbReference type="SAM" id="MobiDB-lite"/>
    </source>
</evidence>
<gene>
    <name evidence="2" type="ORF">GL50803_0017453</name>
</gene>
<comment type="caution">
    <text evidence="2">The sequence shown here is derived from an EMBL/GenBank/DDBJ whole genome shotgun (WGS) entry which is preliminary data.</text>
</comment>
<proteinExistence type="predicted"/>
<sequence>MTEQIDSTPTSPTPSVEGKVGSKVISILCDSIRCDTEDAIHNAALSIMLDYHTRKDSWKPRSNSSSCDVSITETKISKHTVVNIIEQGPASSVTIISSNRTADQEDPSVNESTPLNPDNSQLTADYEPDFIADTQSTRRPISANTLRSPHSEKPEIVRAAAIPRKHSALTNHADMPPKSFKLSSASTAIPLSRPEKKGTSNQDMTIPCQTGALHGPPGSRNVQRVGNPSQKRKNITTEVILLPSTRGSSEPLRQKTQQAEPVTRFPPRSQSPAVSDSIDKSAPLAPKDLHIQNTYDAPRQQEQQRQERQLRTSLGKQDKPKADELETSPCDTPTYSNPMSFRKEVPQRQATAPQPSTEQKKQEEPQPQSDVNPQVICLPTIHRYNSPQLLSSSRKPSRKSQDLEGSSISSTSSCQPANQSSPRLPQPNDPSLKEHVAKPVEQKKGTDIDDVDPGEIWPRYDAGYADYLRYMGKGMGPWDGNLDTTWDLSTINYTVYDDEPGQLPINTANPKYVSTKLPINPQGYVIPPGPPPAQDYEYEEGECLPNGALADGYAVHYFKHSHYMGAGQASNNYRAITSDGVTYDYNRPQQPYLNGIMYRQQYGNYVANNPYSQSAINCGRNYYYQQRLHEQQIHDAAIQEQQNRYLYSLHQYAQSTEAIMPPSYRQRYQGGHPDE</sequence>
<feature type="compositionally biased region" description="Basic and acidic residues" evidence="1">
    <location>
        <begin position="431"/>
        <end position="447"/>
    </location>
</feature>
<dbReference type="AlphaFoldDB" id="A8B9V1"/>
<feature type="region of interest" description="Disordered" evidence="1">
    <location>
        <begin position="170"/>
        <end position="281"/>
    </location>
</feature>
<accession>A8B9V1</accession>
<dbReference type="EMBL" id="AACB03000001">
    <property type="protein sequence ID" value="KAE8306057.1"/>
    <property type="molecule type" value="Genomic_DNA"/>
</dbReference>
<organism evidence="2 3">
    <name type="scientific">Giardia intestinalis (strain ATCC 50803 / WB clone C6)</name>
    <name type="common">Giardia lamblia</name>
    <dbReference type="NCBI Taxonomy" id="184922"/>
    <lineage>
        <taxon>Eukaryota</taxon>
        <taxon>Metamonada</taxon>
        <taxon>Diplomonadida</taxon>
        <taxon>Hexamitidae</taxon>
        <taxon>Giardiinae</taxon>
        <taxon>Giardia</taxon>
    </lineage>
</organism>
<name>A8B9V1_GIAIC</name>
<feature type="region of interest" description="Disordered" evidence="1">
    <location>
        <begin position="297"/>
        <end position="372"/>
    </location>
</feature>
<feature type="region of interest" description="Disordered" evidence="1">
    <location>
        <begin position="100"/>
        <end position="121"/>
    </location>
</feature>
<feature type="compositionally biased region" description="Polar residues" evidence="1">
    <location>
        <begin position="220"/>
        <end position="229"/>
    </location>
</feature>
<feature type="compositionally biased region" description="Basic and acidic residues" evidence="1">
    <location>
        <begin position="302"/>
        <end position="324"/>
    </location>
</feature>
<dbReference type="Proteomes" id="UP000001548">
    <property type="component" value="Unassembled WGS sequence"/>
</dbReference>
<dbReference type="OMA" id="AINCGRN"/>
<feature type="compositionally biased region" description="Polar residues" evidence="1">
    <location>
        <begin position="329"/>
        <end position="339"/>
    </location>
</feature>
<dbReference type="VEuPathDB" id="GiardiaDB:GL50803_17453"/>
<feature type="compositionally biased region" description="Polar residues" evidence="1">
    <location>
        <begin position="403"/>
        <end position="423"/>
    </location>
</feature>
<evidence type="ECO:0000313" key="3">
    <source>
        <dbReference type="Proteomes" id="UP000001548"/>
    </source>
</evidence>
<dbReference type="GeneID" id="5701486"/>
<dbReference type="HOGENOM" id="CLU_407388_0_0_1"/>
<evidence type="ECO:0000313" key="2">
    <source>
        <dbReference type="EMBL" id="KAE8306057.1"/>
    </source>
</evidence>
<dbReference type="KEGG" id="gla:GL50803_0017453"/>
<protein>
    <submittedName>
        <fullName evidence="2">Uncharacterized protein</fullName>
    </submittedName>
</protein>
<feature type="region of interest" description="Disordered" evidence="1">
    <location>
        <begin position="386"/>
        <end position="456"/>
    </location>
</feature>
<reference evidence="2 3" key="1">
    <citation type="journal article" date="2007" name="Science">
        <title>Genomic minimalism in the early diverging intestinal parasite Giardia lamblia.</title>
        <authorList>
            <person name="Morrison H.G."/>
            <person name="McArthur A.G."/>
            <person name="Gillin F.D."/>
            <person name="Aley S.B."/>
            <person name="Adam R.D."/>
            <person name="Olsen G.J."/>
            <person name="Best A.A."/>
            <person name="Cande W.Z."/>
            <person name="Chen F."/>
            <person name="Cipriano M.J."/>
            <person name="Davids B.J."/>
            <person name="Dawson S.C."/>
            <person name="Elmendorf H.G."/>
            <person name="Hehl A.B."/>
            <person name="Holder M.E."/>
            <person name="Huse S.M."/>
            <person name="Kim U.U."/>
            <person name="Lasek-Nesselquist E."/>
            <person name="Manning G."/>
            <person name="Nigam A."/>
            <person name="Nixon J.E."/>
            <person name="Palm D."/>
            <person name="Passamaneck N.E."/>
            <person name="Prabhu A."/>
            <person name="Reich C.I."/>
            <person name="Reiner D.S."/>
            <person name="Samuelson J."/>
            <person name="Svard S.G."/>
            <person name="Sogin M.L."/>
        </authorList>
    </citation>
    <scope>NUCLEOTIDE SEQUENCE [LARGE SCALE GENOMIC DNA]</scope>
    <source>
        <strain evidence="2 3">WB C6</strain>
    </source>
</reference>
<dbReference type="RefSeq" id="XP_001708571.1">
    <property type="nucleotide sequence ID" value="XM_001708519.1"/>
</dbReference>
<feature type="compositionally biased region" description="Polar residues" evidence="1">
    <location>
        <begin position="199"/>
        <end position="208"/>
    </location>
</feature>
<keyword evidence="3" id="KW-1185">Reference proteome</keyword>